<dbReference type="PANTHER" id="PTHR48098">
    <property type="entry name" value="ENTEROCHELIN ESTERASE-RELATED"/>
    <property type="match status" value="1"/>
</dbReference>
<sequence length="502" mass="56736">MTANRLVLTLLFVFVLSVTLAAPPPYRWKIRVSVSPEMRQSFQKGGRLLLHITSQRDREPRTRSEITIGITPENWDGTRSFVIDTRAKTLRATGLDKPLEKPDAKYCFQVVYKQNPDDGQENVPGNLYSHIDSVLLTKKLSLQLTLNTLIEPVPVIAHKLVKLITIQSKLLTAFRGRPGQLKAAVLLPSGYYDNPAKSYPICYRIPGLNGRYTAVNTVFGNKDFADWWQSGQAPQVIYVFLDSQGPYGDTYQVDSENNGPCGRALTEELIPEIERQVGYNPASRKRFLTGNSTGGWVSLALQIFYPDFFDGTWSYSPDPVDFEHYGLINIYSDKSVFYNRYGYLQPGRRTTNGEPTFSMRDWIANENTASRTNNYLISGGQFGAYNAVFGPKGKDGLPSLMFNPDTGEIDHAIARQWEKYDLKKVLETNWSTLGPKLQGKIWIWMGDMDGLYSNVATRYLEKMLNKTENPKSDAKIRFTPMAGHGQEWSDKAVLTMIAEKTK</sequence>
<gene>
    <name evidence="1" type="ORF">BLX24_28660</name>
</gene>
<evidence type="ECO:0000313" key="2">
    <source>
        <dbReference type="Proteomes" id="UP000181790"/>
    </source>
</evidence>
<reference evidence="1 2" key="1">
    <citation type="submission" date="2016-10" db="EMBL/GenBank/DDBJ databases">
        <title>Arsenicibacter rosenii gen. nov., sp. nov., an efficient arsenic-methylating bacterium isolated from an arsenic-contaminated paddy soil.</title>
        <authorList>
            <person name="Huang K."/>
        </authorList>
    </citation>
    <scope>NUCLEOTIDE SEQUENCE [LARGE SCALE GENOMIC DNA]</scope>
    <source>
        <strain evidence="1 2">SM-1</strain>
    </source>
</reference>
<evidence type="ECO:0008006" key="3">
    <source>
        <dbReference type="Google" id="ProtNLM"/>
    </source>
</evidence>
<dbReference type="Pfam" id="PF00756">
    <property type="entry name" value="Esterase"/>
    <property type="match status" value="1"/>
</dbReference>
<accession>A0A1S2VAL6</accession>
<evidence type="ECO:0000313" key="1">
    <source>
        <dbReference type="EMBL" id="OIN55699.1"/>
    </source>
</evidence>
<dbReference type="PANTHER" id="PTHR48098:SF3">
    <property type="entry name" value="IRON(III) ENTEROBACTIN ESTERASE"/>
    <property type="match status" value="1"/>
</dbReference>
<dbReference type="AlphaFoldDB" id="A0A1S2VAL6"/>
<dbReference type="InterPro" id="IPR050583">
    <property type="entry name" value="Mycobacterial_A85_antigen"/>
</dbReference>
<proteinExistence type="predicted"/>
<name>A0A1S2VAL6_9BACT</name>
<protein>
    <recommendedName>
        <fullName evidence="3">Esterase</fullName>
    </recommendedName>
</protein>
<comment type="caution">
    <text evidence="1">The sequence shown here is derived from an EMBL/GenBank/DDBJ whole genome shotgun (WGS) entry which is preliminary data.</text>
</comment>
<dbReference type="InterPro" id="IPR029058">
    <property type="entry name" value="AB_hydrolase_fold"/>
</dbReference>
<organism evidence="1 2">
    <name type="scientific">Arsenicibacter rosenii</name>
    <dbReference type="NCBI Taxonomy" id="1750698"/>
    <lineage>
        <taxon>Bacteria</taxon>
        <taxon>Pseudomonadati</taxon>
        <taxon>Bacteroidota</taxon>
        <taxon>Cytophagia</taxon>
        <taxon>Cytophagales</taxon>
        <taxon>Spirosomataceae</taxon>
        <taxon>Arsenicibacter</taxon>
    </lineage>
</organism>
<dbReference type="EMBL" id="MORL01000042">
    <property type="protein sequence ID" value="OIN55699.1"/>
    <property type="molecule type" value="Genomic_DNA"/>
</dbReference>
<dbReference type="Gene3D" id="3.40.50.1820">
    <property type="entry name" value="alpha/beta hydrolase"/>
    <property type="match status" value="1"/>
</dbReference>
<dbReference type="Proteomes" id="UP000181790">
    <property type="component" value="Unassembled WGS sequence"/>
</dbReference>
<dbReference type="SUPFAM" id="SSF53474">
    <property type="entry name" value="alpha/beta-Hydrolases"/>
    <property type="match status" value="1"/>
</dbReference>
<keyword evidence="2" id="KW-1185">Reference proteome</keyword>
<dbReference type="InterPro" id="IPR000801">
    <property type="entry name" value="Esterase-like"/>
</dbReference>